<evidence type="ECO:0000256" key="2">
    <source>
        <dbReference type="SAM" id="Phobius"/>
    </source>
</evidence>
<proteinExistence type="predicted"/>
<dbReference type="InterPro" id="IPR055780">
    <property type="entry name" value="DUF7356"/>
</dbReference>
<dbReference type="eggNOG" id="ENOG502RIWN">
    <property type="taxonomic scope" value="Eukaryota"/>
</dbReference>
<name>A0A251P743_PRUPE</name>
<feature type="chain" id="PRO_5012919558" description="DUF7356 domain-containing protein" evidence="3">
    <location>
        <begin position="23"/>
        <end position="376"/>
    </location>
</feature>
<keyword evidence="2" id="KW-1133">Transmembrane helix</keyword>
<accession>A0A251P743</accession>
<dbReference type="PANTHER" id="PTHR34200">
    <property type="entry name" value="DENTIN SIALOPHOSPHOPROTEIN-LIKE ISOFORM X1"/>
    <property type="match status" value="1"/>
</dbReference>
<feature type="region of interest" description="Disordered" evidence="1">
    <location>
        <begin position="339"/>
        <end position="376"/>
    </location>
</feature>
<feature type="compositionally biased region" description="Basic and acidic residues" evidence="1">
    <location>
        <begin position="92"/>
        <end position="102"/>
    </location>
</feature>
<organism evidence="5 6">
    <name type="scientific">Prunus persica</name>
    <name type="common">Peach</name>
    <name type="synonym">Amygdalus persica</name>
    <dbReference type="NCBI Taxonomy" id="3760"/>
    <lineage>
        <taxon>Eukaryota</taxon>
        <taxon>Viridiplantae</taxon>
        <taxon>Streptophyta</taxon>
        <taxon>Embryophyta</taxon>
        <taxon>Tracheophyta</taxon>
        <taxon>Spermatophyta</taxon>
        <taxon>Magnoliopsida</taxon>
        <taxon>eudicotyledons</taxon>
        <taxon>Gunneridae</taxon>
        <taxon>Pentapetalae</taxon>
        <taxon>rosids</taxon>
        <taxon>fabids</taxon>
        <taxon>Rosales</taxon>
        <taxon>Rosaceae</taxon>
        <taxon>Amygdaloideae</taxon>
        <taxon>Amygdaleae</taxon>
        <taxon>Prunus</taxon>
    </lineage>
</organism>
<protein>
    <recommendedName>
        <fullName evidence="4">DUF7356 domain-containing protein</fullName>
    </recommendedName>
</protein>
<dbReference type="PANTHER" id="PTHR34200:SF8">
    <property type="entry name" value="TRANSMEMBRANE PROTEIN"/>
    <property type="match status" value="1"/>
</dbReference>
<feature type="domain" description="DUF7356" evidence="4">
    <location>
        <begin position="149"/>
        <end position="252"/>
    </location>
</feature>
<feature type="compositionally biased region" description="Basic and acidic residues" evidence="1">
    <location>
        <begin position="114"/>
        <end position="136"/>
    </location>
</feature>
<evidence type="ECO:0000256" key="3">
    <source>
        <dbReference type="SAM" id="SignalP"/>
    </source>
</evidence>
<evidence type="ECO:0000259" key="4">
    <source>
        <dbReference type="Pfam" id="PF24053"/>
    </source>
</evidence>
<feature type="transmembrane region" description="Helical" evidence="2">
    <location>
        <begin position="278"/>
        <end position="297"/>
    </location>
</feature>
<feature type="compositionally biased region" description="Basic and acidic residues" evidence="1">
    <location>
        <begin position="61"/>
        <end position="71"/>
    </location>
</feature>
<dbReference type="STRING" id="3760.A0A251P743"/>
<evidence type="ECO:0000256" key="1">
    <source>
        <dbReference type="SAM" id="MobiDB-lite"/>
    </source>
</evidence>
<evidence type="ECO:0000313" key="6">
    <source>
        <dbReference type="Proteomes" id="UP000006882"/>
    </source>
</evidence>
<keyword evidence="3" id="KW-0732">Signal</keyword>
<keyword evidence="6" id="KW-1185">Reference proteome</keyword>
<gene>
    <name evidence="5" type="ORF">PRUPE_5G117900</name>
</gene>
<feature type="compositionally biased region" description="Polar residues" evidence="1">
    <location>
        <begin position="40"/>
        <end position="58"/>
    </location>
</feature>
<dbReference type="Pfam" id="PF24053">
    <property type="entry name" value="DUF7356"/>
    <property type="match status" value="1"/>
</dbReference>
<feature type="signal peptide" evidence="3">
    <location>
        <begin position="1"/>
        <end position="22"/>
    </location>
</feature>
<dbReference type="EMBL" id="CM007655">
    <property type="protein sequence ID" value="ONI07404.1"/>
    <property type="molecule type" value="Genomic_DNA"/>
</dbReference>
<dbReference type="Gramene" id="ONI07404">
    <property type="protein sequence ID" value="ONI07404"/>
    <property type="gene ID" value="PRUPE_5G117900"/>
</dbReference>
<keyword evidence="2" id="KW-0472">Membrane</keyword>
<evidence type="ECO:0000313" key="5">
    <source>
        <dbReference type="EMBL" id="ONI07404.1"/>
    </source>
</evidence>
<keyword evidence="2" id="KW-0812">Transmembrane</keyword>
<feature type="region of interest" description="Disordered" evidence="1">
    <location>
        <begin position="35"/>
        <end position="138"/>
    </location>
</feature>
<dbReference type="OrthoDB" id="1936430at2759"/>
<sequence length="376" mass="41008">MEKNFLLLVGILLLQLVVHCSGSDLKVEDGAKTDLDPKVSLTSKNSNTSGDQTSTDSNAIDIKKVKEDRDQVGASKEGVGNAVDKSNPSKEVGLKQSHDVLKSGRGSSGGFKMEGYDKKQKPSDGLESKQLPKEVDNGGNVVIVNPVRKEGPGTEECDPVNRCTAEESKLVACLRVPGNDSPHLSLLIQNKGKGPLLVTIVAPDFVALEETKIQLEEKENKKVKVSVGNGGTGSSIVLKAGKGHCDLDLKDLITHSSRKEPENSSNLTYTNFLTQRPTIVIVFFASLLILAAAWMCISFRHRRLSSNGFKYQKLDEDLPVSNEEKPELHINDGWDNTWDDNWDDEEAPHTPSMPITPSLSGKGLASRRLNKEGWKD</sequence>
<dbReference type="Proteomes" id="UP000006882">
    <property type="component" value="Chromosome G5"/>
</dbReference>
<dbReference type="AlphaFoldDB" id="A0A251P743"/>
<reference evidence="5 6" key="1">
    <citation type="journal article" date="2013" name="Nat. Genet.">
        <title>The high-quality draft genome of peach (Prunus persica) identifies unique patterns of genetic diversity, domestication and genome evolution.</title>
        <authorList>
            <consortium name="International Peach Genome Initiative"/>
            <person name="Verde I."/>
            <person name="Abbott A.G."/>
            <person name="Scalabrin S."/>
            <person name="Jung S."/>
            <person name="Shu S."/>
            <person name="Marroni F."/>
            <person name="Zhebentyayeva T."/>
            <person name="Dettori M.T."/>
            <person name="Grimwood J."/>
            <person name="Cattonaro F."/>
            <person name="Zuccolo A."/>
            <person name="Rossini L."/>
            <person name="Jenkins J."/>
            <person name="Vendramin E."/>
            <person name="Meisel L.A."/>
            <person name="Decroocq V."/>
            <person name="Sosinski B."/>
            <person name="Prochnik S."/>
            <person name="Mitros T."/>
            <person name="Policriti A."/>
            <person name="Cipriani G."/>
            <person name="Dondini L."/>
            <person name="Ficklin S."/>
            <person name="Goodstein D.M."/>
            <person name="Xuan P."/>
            <person name="Del Fabbro C."/>
            <person name="Aramini V."/>
            <person name="Copetti D."/>
            <person name="Gonzalez S."/>
            <person name="Horner D.S."/>
            <person name="Falchi R."/>
            <person name="Lucas S."/>
            <person name="Mica E."/>
            <person name="Maldonado J."/>
            <person name="Lazzari B."/>
            <person name="Bielenberg D."/>
            <person name="Pirona R."/>
            <person name="Miculan M."/>
            <person name="Barakat A."/>
            <person name="Testolin R."/>
            <person name="Stella A."/>
            <person name="Tartarini S."/>
            <person name="Tonutti P."/>
            <person name="Arus P."/>
            <person name="Orellana A."/>
            <person name="Wells C."/>
            <person name="Main D."/>
            <person name="Vizzotto G."/>
            <person name="Silva H."/>
            <person name="Salamini F."/>
            <person name="Schmutz J."/>
            <person name="Morgante M."/>
            <person name="Rokhsar D.S."/>
        </authorList>
    </citation>
    <scope>NUCLEOTIDE SEQUENCE [LARGE SCALE GENOMIC DNA]</scope>
    <source>
        <strain evidence="6">cv. Nemared</strain>
    </source>
</reference>